<evidence type="ECO:0000313" key="1">
    <source>
        <dbReference type="EMBL" id="MEJ8632149.1"/>
    </source>
</evidence>
<evidence type="ECO:0000313" key="2">
    <source>
        <dbReference type="Proteomes" id="UP001377168"/>
    </source>
</evidence>
<dbReference type="EMBL" id="JBBKAJ010000005">
    <property type="protein sequence ID" value="MEJ8632149.1"/>
    <property type="molecule type" value="Genomic_DNA"/>
</dbReference>
<organism evidence="1 2">
    <name type="scientific">Streptomyces achmelvichensis</name>
    <dbReference type="NCBI Taxonomy" id="3134111"/>
    <lineage>
        <taxon>Bacteria</taxon>
        <taxon>Bacillati</taxon>
        <taxon>Actinomycetota</taxon>
        <taxon>Actinomycetes</taxon>
        <taxon>Kitasatosporales</taxon>
        <taxon>Streptomycetaceae</taxon>
        <taxon>Streptomyces</taxon>
    </lineage>
</organism>
<dbReference type="Proteomes" id="UP001377168">
    <property type="component" value="Unassembled WGS sequence"/>
</dbReference>
<accession>A0ACC6PL74</accession>
<protein>
    <submittedName>
        <fullName evidence="1">Uncharacterized protein</fullName>
    </submittedName>
</protein>
<keyword evidence="2" id="KW-1185">Reference proteome</keyword>
<gene>
    <name evidence="1" type="ORF">WKI67_01465</name>
</gene>
<reference evidence="1" key="1">
    <citation type="submission" date="2024-03" db="EMBL/GenBank/DDBJ databases">
        <title>Novel Streptomyces species of biotechnological and ecological value are a feature of Machair soil.</title>
        <authorList>
            <person name="Prole J.R."/>
            <person name="Goodfellow M."/>
            <person name="Allenby N."/>
            <person name="Ward A.C."/>
        </authorList>
    </citation>
    <scope>NUCLEOTIDE SEQUENCE</scope>
    <source>
        <strain evidence="1">MS2.AVA.5</strain>
    </source>
</reference>
<comment type="caution">
    <text evidence="1">The sequence shown here is derived from an EMBL/GenBank/DDBJ whole genome shotgun (WGS) entry which is preliminary data.</text>
</comment>
<proteinExistence type="predicted"/>
<name>A0ACC6PL74_9ACTN</name>
<sequence>MTAHLRIWNESRIVDAYRLTLIGPPAHWPGSEADLGQLAVYPGTYEKINIPLVLPRDSNLAPGTLVFAVRVSSTENPNAIALPEGIIQVGKFHATDVAMIRRRAAGALWSSNLVQLRNTGNAVTTFRLRADPEDEVAPLRTRLRRSRLKLQPGEAARVGLSTRVTGPTVTGRATTWRVTVRISAPPMEECTVAFVHRQRPIMPKPALRAAIALAAAVVATTALWLSPVGGQRPKAKTESAKGPSQEQAREQTQKQAAAAAKAEADKESQKQEQASSLRKQNLQYSLFVDSVKGPREDTYTVRDGYRLVVKTVQITASGPATGIVILKAGIRPLASMGVDRTRDYTPPTPLSLKEGAKLAIDLDCETAAKSPHDATSEPDRPPLPPAPSTLPATGCTSTAVITGELVPLEGPFAEPETPTATS</sequence>